<dbReference type="Gene3D" id="3.40.50.1980">
    <property type="entry name" value="Nitrogenase molybdenum iron protein domain"/>
    <property type="match status" value="2"/>
</dbReference>
<dbReference type="Pfam" id="PF01497">
    <property type="entry name" value="Peripla_BP_2"/>
    <property type="match status" value="1"/>
</dbReference>
<dbReference type="KEGG" id="bbae:FRD01_10615"/>
<proteinExistence type="predicted"/>
<dbReference type="SUPFAM" id="SSF53807">
    <property type="entry name" value="Helical backbone' metal receptor"/>
    <property type="match status" value="1"/>
</dbReference>
<evidence type="ECO:0000313" key="4">
    <source>
        <dbReference type="EMBL" id="QED27676.1"/>
    </source>
</evidence>
<dbReference type="InterPro" id="IPR050902">
    <property type="entry name" value="ABC_Transporter_SBP"/>
</dbReference>
<dbReference type="PROSITE" id="PS50983">
    <property type="entry name" value="FE_B12_PBP"/>
    <property type="match status" value="1"/>
</dbReference>
<feature type="chain" id="PRO_5022995583" evidence="2">
    <location>
        <begin position="21"/>
        <end position="299"/>
    </location>
</feature>
<dbReference type="EMBL" id="CP042467">
    <property type="protein sequence ID" value="QED27676.1"/>
    <property type="molecule type" value="Genomic_DNA"/>
</dbReference>
<dbReference type="PANTHER" id="PTHR30535">
    <property type="entry name" value="VITAMIN B12-BINDING PROTEIN"/>
    <property type="match status" value="1"/>
</dbReference>
<evidence type="ECO:0000256" key="2">
    <source>
        <dbReference type="SAM" id="SignalP"/>
    </source>
</evidence>
<sequence length="299" mass="31143">MRTWPLLLIMGLSLSLSACKDEKPQAESTPAAALPEEAEQAPAEQAPRLVTLTPAVTETVFALGLGEQVVAADASSTYPADAEKVATLPYFRQLAVEPLLALKPDQIVTGPGAGPPPALDQLRATGVEFLTFEDATSLESAKERVTKIAASLGADPKPLLAKMDADIEKAKAAPEVEAKVLHIYARGQKIIMAGGPDTAAGDLIALTGAEVVPKDFEGFKPLTAEAVIAAAPDVIVMGESGVQSMGGEDSVFEIPGVAQTPAGKAKRLVLVNDQLMVFGPRSGQAVFELKTKIAEALKK</sequence>
<evidence type="ECO:0000259" key="3">
    <source>
        <dbReference type="PROSITE" id="PS50983"/>
    </source>
</evidence>
<reference evidence="4 5" key="1">
    <citation type="submission" date="2019-08" db="EMBL/GenBank/DDBJ databases">
        <authorList>
            <person name="Liang Q."/>
        </authorList>
    </citation>
    <scope>NUCLEOTIDE SEQUENCE [LARGE SCALE GENOMIC DNA]</scope>
    <source>
        <strain evidence="4 5">V1718</strain>
    </source>
</reference>
<dbReference type="RefSeq" id="WP_146959423.1">
    <property type="nucleotide sequence ID" value="NZ_CP042467.1"/>
</dbReference>
<dbReference type="InterPro" id="IPR002491">
    <property type="entry name" value="ABC_transptr_periplasmic_BD"/>
</dbReference>
<feature type="signal peptide" evidence="2">
    <location>
        <begin position="1"/>
        <end position="20"/>
    </location>
</feature>
<name>A0A5B8XVB1_9DELT</name>
<dbReference type="PANTHER" id="PTHR30535:SF4">
    <property type="entry name" value="HEMIN-BINDING PERIPLASMIC PROTEIN HMUT"/>
    <property type="match status" value="1"/>
</dbReference>
<feature type="domain" description="Fe/B12 periplasmic-binding" evidence="3">
    <location>
        <begin position="48"/>
        <end position="299"/>
    </location>
</feature>
<keyword evidence="2" id="KW-0732">Signal</keyword>
<feature type="region of interest" description="Disordered" evidence="1">
    <location>
        <begin position="21"/>
        <end position="41"/>
    </location>
</feature>
<dbReference type="OrthoDB" id="9797736at2"/>
<dbReference type="Proteomes" id="UP000321595">
    <property type="component" value="Chromosome"/>
</dbReference>
<gene>
    <name evidence="4" type="ORF">FRD01_10615</name>
</gene>
<keyword evidence="5" id="KW-1185">Reference proteome</keyword>
<evidence type="ECO:0000313" key="5">
    <source>
        <dbReference type="Proteomes" id="UP000321595"/>
    </source>
</evidence>
<accession>A0A5B8XVB1</accession>
<feature type="compositionally biased region" description="Low complexity" evidence="1">
    <location>
        <begin position="30"/>
        <end position="41"/>
    </location>
</feature>
<protein>
    <submittedName>
        <fullName evidence="4">ABC transporter substrate-binding protein</fullName>
    </submittedName>
</protein>
<organism evidence="4 5">
    <name type="scientific">Microvenator marinus</name>
    <dbReference type="NCBI Taxonomy" id="2600177"/>
    <lineage>
        <taxon>Bacteria</taxon>
        <taxon>Deltaproteobacteria</taxon>
        <taxon>Bradymonadales</taxon>
        <taxon>Microvenatoraceae</taxon>
        <taxon>Microvenator</taxon>
    </lineage>
</organism>
<evidence type="ECO:0000256" key="1">
    <source>
        <dbReference type="SAM" id="MobiDB-lite"/>
    </source>
</evidence>
<dbReference type="AlphaFoldDB" id="A0A5B8XVB1"/>
<dbReference type="PROSITE" id="PS51257">
    <property type="entry name" value="PROKAR_LIPOPROTEIN"/>
    <property type="match status" value="1"/>
</dbReference>